<evidence type="ECO:0000313" key="3">
    <source>
        <dbReference type="EMBL" id="VFK14403.1"/>
    </source>
</evidence>
<dbReference type="PANTHER" id="PTHR12526:SF510">
    <property type="entry name" value="D-INOSITOL 3-PHOSPHATE GLYCOSYLTRANSFERASE"/>
    <property type="match status" value="1"/>
</dbReference>
<dbReference type="Gene3D" id="3.40.50.2000">
    <property type="entry name" value="Glycogen Phosphorylase B"/>
    <property type="match status" value="1"/>
</dbReference>
<evidence type="ECO:0000256" key="2">
    <source>
        <dbReference type="ARBA" id="ARBA00022679"/>
    </source>
</evidence>
<dbReference type="SUPFAM" id="SSF53756">
    <property type="entry name" value="UDP-Glycosyltransferase/glycogen phosphorylase"/>
    <property type="match status" value="1"/>
</dbReference>
<protein>
    <submittedName>
        <fullName evidence="3">Glycosyl transferases group 1</fullName>
    </submittedName>
</protein>
<proteinExistence type="predicted"/>
<accession>A0A450WBH4</accession>
<sequence length="439" mass="48885">MNTARILHITPHMGGGVGKAISGLVSQAVRGKGTYTHTVVSLETPEKSEFVDIIENAGCNLLVTPSKGELKWEIEAADIVQVEFWNHPAIVRFLCDVPLPAMRLIVWCHVSGLSYPAIPSDFMKAAHRFIFTSACSLEGPEVQSLLARERKGLDVISSGGGLETLPQPARMGGGGGRHILRAGYLGSLNFSKLHPDYVDYIAAVRDPGFCVRMIGDETNREVLEHRCHRVKRPGLLEFAGYRADIATELVELDVLVYLLNPNHYGTAENALLEAMAMGVVPIVMDNAAERHIVEHGDTGIVVRTPDDLAAAIDRLSSRPDERVEMGRRAASVVRERYRYGRMERAFSRHYNALLTQPKQVFSFARFFGAPPADWFRAFYRDRSIFLDDGNVRLPDRLRRYGMFERTKGSVFHFLDHFPHDPLLGKWAGALRGHMGANGI</sequence>
<keyword evidence="2 3" id="KW-0808">Transferase</keyword>
<dbReference type="PANTHER" id="PTHR12526">
    <property type="entry name" value="GLYCOSYLTRANSFERASE"/>
    <property type="match status" value="1"/>
</dbReference>
<evidence type="ECO:0000256" key="1">
    <source>
        <dbReference type="ARBA" id="ARBA00022676"/>
    </source>
</evidence>
<dbReference type="GO" id="GO:0016757">
    <property type="term" value="F:glycosyltransferase activity"/>
    <property type="evidence" value="ECO:0007669"/>
    <property type="project" value="UniProtKB-KW"/>
</dbReference>
<name>A0A450WBH4_9GAMM</name>
<dbReference type="AlphaFoldDB" id="A0A450WBH4"/>
<dbReference type="Pfam" id="PF13692">
    <property type="entry name" value="Glyco_trans_1_4"/>
    <property type="match status" value="1"/>
</dbReference>
<keyword evidence="1" id="KW-0328">Glycosyltransferase</keyword>
<dbReference type="EMBL" id="CAADFN010000008">
    <property type="protein sequence ID" value="VFK14403.1"/>
    <property type="molecule type" value="Genomic_DNA"/>
</dbReference>
<dbReference type="CDD" id="cd03801">
    <property type="entry name" value="GT4_PimA-like"/>
    <property type="match status" value="1"/>
</dbReference>
<reference evidence="3" key="1">
    <citation type="submission" date="2019-02" db="EMBL/GenBank/DDBJ databases">
        <authorList>
            <person name="Gruber-Vodicka R. H."/>
            <person name="Seah K. B. B."/>
        </authorList>
    </citation>
    <scope>NUCLEOTIDE SEQUENCE</scope>
    <source>
        <strain evidence="3">BECK_BY7</strain>
    </source>
</reference>
<gene>
    <name evidence="3" type="ORF">BECKLFY1418C_GA0070996_100825</name>
</gene>
<organism evidence="3">
    <name type="scientific">Candidatus Kentrum sp. LFY</name>
    <dbReference type="NCBI Taxonomy" id="2126342"/>
    <lineage>
        <taxon>Bacteria</taxon>
        <taxon>Pseudomonadati</taxon>
        <taxon>Pseudomonadota</taxon>
        <taxon>Gammaproteobacteria</taxon>
        <taxon>Candidatus Kentrum</taxon>
    </lineage>
</organism>